<protein>
    <submittedName>
        <fullName evidence="1">Peptidoglycan DD-metalloendopeptidase family protein</fullName>
    </submittedName>
</protein>
<comment type="caution">
    <text evidence="1">The sequence shown here is derived from an EMBL/GenBank/DDBJ whole genome shotgun (WGS) entry which is preliminary data.</text>
</comment>
<dbReference type="Pfam" id="PF01551">
    <property type="entry name" value="Peptidase_M23"/>
    <property type="match status" value="1"/>
</dbReference>
<dbReference type="InterPro" id="IPR011055">
    <property type="entry name" value="Dup_hybrid_motif"/>
</dbReference>
<dbReference type="Gene3D" id="2.70.70.10">
    <property type="entry name" value="Glucose Permease (Domain IIA)"/>
    <property type="match status" value="1"/>
</dbReference>
<organism evidence="1 2">
    <name type="scientific">Segatella copri</name>
    <dbReference type="NCBI Taxonomy" id="165179"/>
    <lineage>
        <taxon>Bacteria</taxon>
        <taxon>Pseudomonadati</taxon>
        <taxon>Bacteroidota</taxon>
        <taxon>Bacteroidia</taxon>
        <taxon>Bacteroidales</taxon>
        <taxon>Prevotellaceae</taxon>
        <taxon>Segatella</taxon>
    </lineage>
</organism>
<sequence length="332" mass="38325">MIRYVILSLCLLCFMPKSMAQGKNESREYWIDKYLSVSFPLQNIKVNSFYGSRVDPFTGKCKQHKGLDLRARYEEVLSMFDGSVKSTGYDKGSGKFVILQHGDWTISYCHLSEIWVTSQQKLLAGDPVGISGTTGRSTGPHLHISCRLKGQLEDPYNLLLYVRETKARAIKALRVEENNLFSPAEFIEHYAAAAMQQQRKYGIPSSVILAQMALESKWGNSNLAQVGYNFFGIKANQNWLNSGLPYSTHDDDRPNEKFCNFLSPEESIEYHSRLLMSDRYARCWRYKPTDYHNWLLSIKAAGYATRKDYVKVCERIIRQHKLYLYDQQAERM</sequence>
<dbReference type="InterPro" id="IPR002901">
    <property type="entry name" value="MGlyc_endo_b_GlcNAc-like_dom"/>
</dbReference>
<dbReference type="EMBL" id="VZBQ01000125">
    <property type="protein sequence ID" value="MQN90528.1"/>
    <property type="molecule type" value="Genomic_DNA"/>
</dbReference>
<evidence type="ECO:0000313" key="2">
    <source>
        <dbReference type="Proteomes" id="UP000420635"/>
    </source>
</evidence>
<evidence type="ECO:0000313" key="1">
    <source>
        <dbReference type="EMBL" id="MQN90528.1"/>
    </source>
</evidence>
<accession>A0A646HKM3</accession>
<dbReference type="CDD" id="cd12797">
    <property type="entry name" value="M23_peptidase"/>
    <property type="match status" value="1"/>
</dbReference>
<gene>
    <name evidence="1" type="ORF">F7D59_11900</name>
</gene>
<dbReference type="SUPFAM" id="SSF51261">
    <property type="entry name" value="Duplicated hybrid motif"/>
    <property type="match status" value="1"/>
</dbReference>
<dbReference type="Pfam" id="PF01832">
    <property type="entry name" value="Glucosaminidase"/>
    <property type="match status" value="1"/>
</dbReference>
<dbReference type="InterPro" id="IPR016047">
    <property type="entry name" value="M23ase_b-sheet_dom"/>
</dbReference>
<dbReference type="PANTHER" id="PTHR33308">
    <property type="entry name" value="PEPTIDOGLYCAN HYDROLASE FLGJ"/>
    <property type="match status" value="1"/>
</dbReference>
<dbReference type="Gene3D" id="1.10.530.10">
    <property type="match status" value="1"/>
</dbReference>
<dbReference type="Proteomes" id="UP000420635">
    <property type="component" value="Unassembled WGS sequence"/>
</dbReference>
<dbReference type="InterPro" id="IPR051056">
    <property type="entry name" value="Glycosyl_Hydrolase_73"/>
</dbReference>
<dbReference type="GO" id="GO:0004040">
    <property type="term" value="F:amidase activity"/>
    <property type="evidence" value="ECO:0007669"/>
    <property type="project" value="InterPro"/>
</dbReference>
<proteinExistence type="predicted"/>
<reference evidence="2" key="1">
    <citation type="submission" date="2019-09" db="EMBL/GenBank/DDBJ databases">
        <title>Distinct polysaccharide growth profiles of human intestinal Prevotella copri isolates.</title>
        <authorList>
            <person name="Fehlner-Peach H."/>
            <person name="Magnabosco C."/>
            <person name="Raghavan V."/>
            <person name="Scher J.U."/>
            <person name="Tett A."/>
            <person name="Cox L.M."/>
            <person name="Gottsegen C."/>
            <person name="Watters A."/>
            <person name="Wiltshire- Gordon J.D."/>
            <person name="Segata N."/>
            <person name="Bonneau R."/>
            <person name="Littman D.R."/>
        </authorList>
    </citation>
    <scope>NUCLEOTIDE SEQUENCE [LARGE SCALE GENOMIC DNA]</scope>
    <source>
        <strain evidence="2">iP54</strain>
    </source>
</reference>
<dbReference type="AlphaFoldDB" id="A0A646HKM3"/>
<dbReference type="PANTHER" id="PTHR33308:SF9">
    <property type="entry name" value="PEPTIDOGLYCAN HYDROLASE FLGJ"/>
    <property type="match status" value="1"/>
</dbReference>
<name>A0A646HKM3_9BACT</name>
<dbReference type="SMART" id="SM00047">
    <property type="entry name" value="LYZ2"/>
    <property type="match status" value="1"/>
</dbReference>